<gene>
    <name evidence="4" type="ORF">EMPS_02501</name>
</gene>
<dbReference type="InterPro" id="IPR000073">
    <property type="entry name" value="AB_hydrolase_1"/>
</dbReference>
<dbReference type="OrthoDB" id="408373at2759"/>
<evidence type="ECO:0000256" key="1">
    <source>
        <dbReference type="ARBA" id="ARBA00022801"/>
    </source>
</evidence>
<sequence>MFSRFFASVQRQSRRWSFGNLKTYFSGSKSTEDLPVETKALAVSLPLEPTASTQTTPTDLFFNGLLAIKAHLEANPRPRPDMTAVNQFVNSLNHQYVSLNGRRYHYVDEGNPKHETLVLVHGFPDTWFGWRKQIPFLVQKGYRVIVVDCLGYGETVQPRCIGNDVHPYRAKRIASDFIALLDHLHVPKAVFIGHDWGAALVWTTGHWFPERCNSVISIGNPYMFPEKVFLSTESLMAINPNMFYVALFESAAPEYWFEGNTRTLAEVTYESMFPDANHGTSDAEREYYITSFAQTSFHGGYNYYRSRLLNHEDELSLVGQKYTVPSMLLMIKDDPVLTLSWCEAFNDKDKDMFVDLEIQYIETGGHRSLTENAKEVNEHLAAYLGATFSNNAK</sequence>
<accession>A0A9P3H503</accession>
<dbReference type="GO" id="GO:0016787">
    <property type="term" value="F:hydrolase activity"/>
    <property type="evidence" value="ECO:0007669"/>
    <property type="project" value="UniProtKB-KW"/>
</dbReference>
<name>A0A9P3H503_9FUNG</name>
<evidence type="ECO:0000256" key="2">
    <source>
        <dbReference type="ARBA" id="ARBA00038334"/>
    </source>
</evidence>
<dbReference type="PANTHER" id="PTHR43329">
    <property type="entry name" value="EPOXIDE HYDROLASE"/>
    <property type="match status" value="1"/>
</dbReference>
<comment type="similarity">
    <text evidence="2">Belongs to the AB hydrolase superfamily. Epoxide hydrolase family.</text>
</comment>
<comment type="caution">
    <text evidence="4">The sequence shown here is derived from an EMBL/GenBank/DDBJ whole genome shotgun (WGS) entry which is preliminary data.</text>
</comment>
<keyword evidence="1 4" id="KW-0378">Hydrolase</keyword>
<dbReference type="InterPro" id="IPR029058">
    <property type="entry name" value="AB_hydrolase_fold"/>
</dbReference>
<dbReference type="Gene3D" id="3.40.50.1820">
    <property type="entry name" value="alpha/beta hydrolase"/>
    <property type="match status" value="1"/>
</dbReference>
<dbReference type="AlphaFoldDB" id="A0A9P3H503"/>
<dbReference type="Proteomes" id="UP000827284">
    <property type="component" value="Unassembled WGS sequence"/>
</dbReference>
<protein>
    <submittedName>
        <fullName evidence="4">Soluble epoxide hydrolase / lipid-phosphate phosphatase</fullName>
    </submittedName>
</protein>
<dbReference type="PRINTS" id="PR00412">
    <property type="entry name" value="EPOXHYDRLASE"/>
</dbReference>
<dbReference type="SUPFAM" id="SSF53474">
    <property type="entry name" value="alpha/beta-Hydrolases"/>
    <property type="match status" value="1"/>
</dbReference>
<feature type="domain" description="AB hydrolase-1" evidence="3">
    <location>
        <begin position="116"/>
        <end position="239"/>
    </location>
</feature>
<reference evidence="4" key="2">
    <citation type="journal article" date="2022" name="Microbiol. Resour. Announc.">
        <title>Whole-Genome Sequence of Entomortierella parvispora E1425, a Mucoromycotan Fungus Associated with Burkholderiaceae-Related Endosymbiotic Bacteria.</title>
        <authorList>
            <person name="Herlambang A."/>
            <person name="Guo Y."/>
            <person name="Takashima Y."/>
            <person name="Narisawa K."/>
            <person name="Ohta H."/>
            <person name="Nishizawa T."/>
        </authorList>
    </citation>
    <scope>NUCLEOTIDE SEQUENCE</scope>
    <source>
        <strain evidence="4">E1425</strain>
    </source>
</reference>
<evidence type="ECO:0000313" key="5">
    <source>
        <dbReference type="Proteomes" id="UP000827284"/>
    </source>
</evidence>
<keyword evidence="5" id="KW-1185">Reference proteome</keyword>
<dbReference type="InterPro" id="IPR000639">
    <property type="entry name" value="Epox_hydrolase-like"/>
</dbReference>
<dbReference type="Pfam" id="PF00561">
    <property type="entry name" value="Abhydrolase_1"/>
    <property type="match status" value="1"/>
</dbReference>
<dbReference type="EMBL" id="BQFW01000003">
    <property type="protein sequence ID" value="GJJ70152.1"/>
    <property type="molecule type" value="Genomic_DNA"/>
</dbReference>
<reference evidence="4" key="1">
    <citation type="submission" date="2021-11" db="EMBL/GenBank/DDBJ databases">
        <authorList>
            <person name="Herlambang A."/>
            <person name="Guo Y."/>
            <person name="Takashima Y."/>
            <person name="Nishizawa T."/>
        </authorList>
    </citation>
    <scope>NUCLEOTIDE SEQUENCE</scope>
    <source>
        <strain evidence="4">E1425</strain>
    </source>
</reference>
<evidence type="ECO:0000313" key="4">
    <source>
        <dbReference type="EMBL" id="GJJ70152.1"/>
    </source>
</evidence>
<organism evidence="4 5">
    <name type="scientific">Entomortierella parvispora</name>
    <dbReference type="NCBI Taxonomy" id="205924"/>
    <lineage>
        <taxon>Eukaryota</taxon>
        <taxon>Fungi</taxon>
        <taxon>Fungi incertae sedis</taxon>
        <taxon>Mucoromycota</taxon>
        <taxon>Mortierellomycotina</taxon>
        <taxon>Mortierellomycetes</taxon>
        <taxon>Mortierellales</taxon>
        <taxon>Mortierellaceae</taxon>
        <taxon>Entomortierella</taxon>
    </lineage>
</organism>
<evidence type="ECO:0000259" key="3">
    <source>
        <dbReference type="Pfam" id="PF00561"/>
    </source>
</evidence>
<proteinExistence type="inferred from homology"/>